<dbReference type="PANTHER" id="PTHR42852">
    <property type="entry name" value="THIOL:DISULFIDE INTERCHANGE PROTEIN DSBE"/>
    <property type="match status" value="1"/>
</dbReference>
<dbReference type="AlphaFoldDB" id="A0A979G2G1"/>
<protein>
    <submittedName>
        <fullName evidence="3">Alkyl hydroperoxide reductase/ Thiol specific antioxidant/ Mal allergen</fullName>
    </submittedName>
</protein>
<dbReference type="Pfam" id="PF00578">
    <property type="entry name" value="AhpC-TSA"/>
    <property type="match status" value="1"/>
</dbReference>
<dbReference type="RefSeq" id="WP_012789873.1">
    <property type="nucleotide sequence ID" value="NC_013132.1"/>
</dbReference>
<dbReference type="InterPro" id="IPR013766">
    <property type="entry name" value="Thioredoxin_domain"/>
</dbReference>
<dbReference type="InterPro" id="IPR050553">
    <property type="entry name" value="Thioredoxin_ResA/DsbE_sf"/>
</dbReference>
<feature type="domain" description="Thioredoxin" evidence="2">
    <location>
        <begin position="95"/>
        <end position="232"/>
    </location>
</feature>
<evidence type="ECO:0000313" key="3">
    <source>
        <dbReference type="EMBL" id="ACU59697.1"/>
    </source>
</evidence>
<proteinExistence type="predicted"/>
<dbReference type="EMBL" id="CP001699">
    <property type="protein sequence ID" value="ACU59697.1"/>
    <property type="molecule type" value="Genomic_DNA"/>
</dbReference>
<dbReference type="GO" id="GO:0016209">
    <property type="term" value="F:antioxidant activity"/>
    <property type="evidence" value="ECO:0007669"/>
    <property type="project" value="InterPro"/>
</dbReference>
<dbReference type="OrthoDB" id="9815205at2"/>
<dbReference type="SUPFAM" id="SSF52833">
    <property type="entry name" value="Thioredoxin-like"/>
    <property type="match status" value="1"/>
</dbReference>
<reference evidence="3 4" key="2">
    <citation type="journal article" date="2010" name="Stand. Genomic Sci.">
        <title>Complete genome sequence of Chitinophaga pinensis type strain (UQM 2034).</title>
        <authorList>
            <person name="Glavina Del Rio T."/>
            <person name="Abt B."/>
            <person name="Spring S."/>
            <person name="Lapidus A."/>
            <person name="Nolan M."/>
            <person name="Tice H."/>
            <person name="Copeland A."/>
            <person name="Cheng J.F."/>
            <person name="Chen F."/>
            <person name="Bruce D."/>
            <person name="Goodwin L."/>
            <person name="Pitluck S."/>
            <person name="Ivanova N."/>
            <person name="Mavromatis K."/>
            <person name="Mikhailova N."/>
            <person name="Pati A."/>
            <person name="Chen A."/>
            <person name="Palaniappan K."/>
            <person name="Land M."/>
            <person name="Hauser L."/>
            <person name="Chang Y.J."/>
            <person name="Jeffries C.D."/>
            <person name="Chain P."/>
            <person name="Saunders E."/>
            <person name="Detter J.C."/>
            <person name="Brettin T."/>
            <person name="Rohde M."/>
            <person name="Goker M."/>
            <person name="Bristow J."/>
            <person name="Eisen J.A."/>
            <person name="Markowitz V."/>
            <person name="Hugenholtz P."/>
            <person name="Kyrpides N.C."/>
            <person name="Klenk H.P."/>
            <person name="Lucas S."/>
        </authorList>
    </citation>
    <scope>NUCLEOTIDE SEQUENCE [LARGE SCALE GENOMIC DNA]</scope>
    <source>
        <strain evidence="4">ATCC 43595 / DSM 2588 / LMG 13176 / NBRC 15968 / NCIMB 11800 / UQM 2034</strain>
    </source>
</reference>
<dbReference type="GO" id="GO:0016491">
    <property type="term" value="F:oxidoreductase activity"/>
    <property type="evidence" value="ECO:0007669"/>
    <property type="project" value="InterPro"/>
</dbReference>
<dbReference type="PANTHER" id="PTHR42852:SF13">
    <property type="entry name" value="PROTEIN DIPZ"/>
    <property type="match status" value="1"/>
</dbReference>
<evidence type="ECO:0000256" key="1">
    <source>
        <dbReference type="SAM" id="SignalP"/>
    </source>
</evidence>
<reference evidence="4" key="1">
    <citation type="submission" date="2009-08" db="EMBL/GenBank/DDBJ databases">
        <title>The complete genome of Chitinophaga pinensis DSM 2588.</title>
        <authorList>
            <consortium name="US DOE Joint Genome Institute (JGI-PGF)"/>
            <person name="Lucas S."/>
            <person name="Copeland A."/>
            <person name="Lapidus A."/>
            <person name="Glavina del Rio T."/>
            <person name="Dalin E."/>
            <person name="Tice H."/>
            <person name="Bruce D."/>
            <person name="Goodwin L."/>
            <person name="Pitluck S."/>
            <person name="Kyrpides N."/>
            <person name="Mavromatis K."/>
            <person name="Ivanova N."/>
            <person name="Mikhailova N."/>
            <person name="Sims D."/>
            <person name="Meinche L."/>
            <person name="Brettin T."/>
            <person name="Detter J.C."/>
            <person name="Han C."/>
            <person name="Larimer F."/>
            <person name="Land M."/>
            <person name="Hauser L."/>
            <person name="Markowitz V."/>
            <person name="Cheng J.-F."/>
            <person name="Hugenholtz P."/>
            <person name="Woyke T."/>
            <person name="Wu D."/>
            <person name="Spring S."/>
            <person name="Klenk H.-P."/>
            <person name="Eisen J.A."/>
        </authorList>
    </citation>
    <scope>NUCLEOTIDE SEQUENCE [LARGE SCALE GENOMIC DNA]</scope>
    <source>
        <strain evidence="4">ATCC 43595 / DSM 2588 / LMG 13176 / NBRC 15968 / NCIMB 11800 / UQM 2034</strain>
    </source>
</reference>
<dbReference type="Proteomes" id="UP000002215">
    <property type="component" value="Chromosome"/>
</dbReference>
<sequence length="232" mass="26203">MKTSVLFLACFLLVCGISELSAQTTPTTTYILPNGKVLPADKLDSLRSAWGPGRLVFSHNAKDDREGVMHLVKITDEMAQKMKEANTKRQQLLNDMVDKPAPGFALRDLNGKKWSLKNLKGKVVVLNFWFVTCPPCIQEMPELNELTKDYQSKEVVFLAMTYNDKEEVTDFLEDHTFDYNLLVDSHDTDQAYNVASWPVSFVIDKEGIVKFVVKGGQATIRQQLTKAIEQVL</sequence>
<dbReference type="KEGG" id="cpi:Cpin_2205"/>
<dbReference type="InterPro" id="IPR000866">
    <property type="entry name" value="AhpC/TSA"/>
</dbReference>
<gene>
    <name evidence="3" type="ordered locus">Cpin_2205</name>
</gene>
<keyword evidence="1" id="KW-0732">Signal</keyword>
<name>A0A979G2G1_CHIPD</name>
<evidence type="ECO:0000313" key="4">
    <source>
        <dbReference type="Proteomes" id="UP000002215"/>
    </source>
</evidence>
<accession>A0A979G2G1</accession>
<dbReference type="CDD" id="cd02966">
    <property type="entry name" value="TlpA_like_family"/>
    <property type="match status" value="1"/>
</dbReference>
<organism evidence="3 4">
    <name type="scientific">Chitinophaga pinensis (strain ATCC 43595 / DSM 2588 / LMG 13176 / NBRC 15968 / NCIMB 11800 / UQM 2034)</name>
    <dbReference type="NCBI Taxonomy" id="485918"/>
    <lineage>
        <taxon>Bacteria</taxon>
        <taxon>Pseudomonadati</taxon>
        <taxon>Bacteroidota</taxon>
        <taxon>Chitinophagia</taxon>
        <taxon>Chitinophagales</taxon>
        <taxon>Chitinophagaceae</taxon>
        <taxon>Chitinophaga</taxon>
    </lineage>
</organism>
<feature type="chain" id="PRO_5037494573" evidence="1">
    <location>
        <begin position="23"/>
        <end position="232"/>
    </location>
</feature>
<dbReference type="Gene3D" id="3.40.30.10">
    <property type="entry name" value="Glutaredoxin"/>
    <property type="match status" value="1"/>
</dbReference>
<evidence type="ECO:0000259" key="2">
    <source>
        <dbReference type="PROSITE" id="PS51352"/>
    </source>
</evidence>
<dbReference type="PROSITE" id="PS51352">
    <property type="entry name" value="THIOREDOXIN_2"/>
    <property type="match status" value="1"/>
</dbReference>
<feature type="signal peptide" evidence="1">
    <location>
        <begin position="1"/>
        <end position="22"/>
    </location>
</feature>
<dbReference type="InterPro" id="IPR036249">
    <property type="entry name" value="Thioredoxin-like_sf"/>
</dbReference>